<dbReference type="Proteomes" id="UP000507470">
    <property type="component" value="Unassembled WGS sequence"/>
</dbReference>
<accession>A0A6J8E7J8</accession>
<name>A0A6J8E7J8_MYTCO</name>
<feature type="domain" description="Reverse transcriptase" evidence="1">
    <location>
        <begin position="121"/>
        <end position="243"/>
    </location>
</feature>
<dbReference type="OrthoDB" id="7687051at2759"/>
<dbReference type="EMBL" id="CACVKT020008376">
    <property type="protein sequence ID" value="CAC5415021.1"/>
    <property type="molecule type" value="Genomic_DNA"/>
</dbReference>
<gene>
    <name evidence="2" type="ORF">MCOR_47745</name>
</gene>
<dbReference type="InterPro" id="IPR000477">
    <property type="entry name" value="RT_dom"/>
</dbReference>
<reference evidence="2 3" key="1">
    <citation type="submission" date="2020-06" db="EMBL/GenBank/DDBJ databases">
        <authorList>
            <person name="Li R."/>
            <person name="Bekaert M."/>
        </authorList>
    </citation>
    <scope>NUCLEOTIDE SEQUENCE [LARGE SCALE GENOMIC DNA]</scope>
    <source>
        <strain evidence="3">wild</strain>
    </source>
</reference>
<keyword evidence="3" id="KW-1185">Reference proteome</keyword>
<protein>
    <recommendedName>
        <fullName evidence="1">Reverse transcriptase domain-containing protein</fullName>
    </recommendedName>
</protein>
<dbReference type="PANTHER" id="PTHR47331">
    <property type="entry name" value="PHD-TYPE DOMAIN-CONTAINING PROTEIN"/>
    <property type="match status" value="1"/>
</dbReference>
<evidence type="ECO:0000259" key="1">
    <source>
        <dbReference type="Pfam" id="PF00078"/>
    </source>
</evidence>
<sequence length="245" mass="27798">MTRRWEHLEGVSKKLIPVNDCKFGLLIGYDCARALTPREVKTGKGNEPYTQKTDLGWGIVGITDPTSAEDCSEPNFPIDQSLALQRFKHLRKRLQKDTRYRKGYFTGMNDLIAKGNAEKVDSVQSSGTENVWWKTDFHNIYNMDNSTAEFNDNFNSQVLSHKSSLEDRMVDPLYDENQELNTTITIDEISCNSGVRQGNNLSPTFFSIFINDLVQEVKDLDLGVSIGNSNLSIMLYADDIVLIER</sequence>
<evidence type="ECO:0000313" key="2">
    <source>
        <dbReference type="EMBL" id="CAC5415021.1"/>
    </source>
</evidence>
<dbReference type="AlphaFoldDB" id="A0A6J8E7J8"/>
<dbReference type="PANTHER" id="PTHR47331:SF5">
    <property type="entry name" value="RIBONUCLEASE H"/>
    <property type="match status" value="1"/>
</dbReference>
<organism evidence="2 3">
    <name type="scientific">Mytilus coruscus</name>
    <name type="common">Sea mussel</name>
    <dbReference type="NCBI Taxonomy" id="42192"/>
    <lineage>
        <taxon>Eukaryota</taxon>
        <taxon>Metazoa</taxon>
        <taxon>Spiralia</taxon>
        <taxon>Lophotrochozoa</taxon>
        <taxon>Mollusca</taxon>
        <taxon>Bivalvia</taxon>
        <taxon>Autobranchia</taxon>
        <taxon>Pteriomorphia</taxon>
        <taxon>Mytilida</taxon>
        <taxon>Mytiloidea</taxon>
        <taxon>Mytilidae</taxon>
        <taxon>Mytilinae</taxon>
        <taxon>Mytilus</taxon>
    </lineage>
</organism>
<evidence type="ECO:0000313" key="3">
    <source>
        <dbReference type="Proteomes" id="UP000507470"/>
    </source>
</evidence>
<proteinExistence type="predicted"/>
<dbReference type="Pfam" id="PF00078">
    <property type="entry name" value="RVT_1"/>
    <property type="match status" value="1"/>
</dbReference>